<dbReference type="AlphaFoldDB" id="A0A0H4VY15"/>
<accession>A0A0H4VY15</accession>
<gene>
    <name evidence="2" type="ORF">CP97_08345</name>
</gene>
<proteinExistence type="predicted"/>
<organism evidence="2 3">
    <name type="scientific">Aurantiacibacter atlanticus</name>
    <dbReference type="NCBI Taxonomy" id="1648404"/>
    <lineage>
        <taxon>Bacteria</taxon>
        <taxon>Pseudomonadati</taxon>
        <taxon>Pseudomonadota</taxon>
        <taxon>Alphaproteobacteria</taxon>
        <taxon>Sphingomonadales</taxon>
        <taxon>Erythrobacteraceae</taxon>
        <taxon>Aurantiacibacter</taxon>
    </lineage>
</organism>
<evidence type="ECO:0000313" key="2">
    <source>
        <dbReference type="EMBL" id="AKQ42028.1"/>
    </source>
</evidence>
<dbReference type="PANTHER" id="PTHR34818">
    <property type="entry name" value="PROTEIN BLI-3"/>
    <property type="match status" value="1"/>
</dbReference>
<dbReference type="EMBL" id="CP011310">
    <property type="protein sequence ID" value="AKQ42028.1"/>
    <property type="molecule type" value="Genomic_DNA"/>
</dbReference>
<dbReference type="PANTHER" id="PTHR34818:SF1">
    <property type="entry name" value="PROTEIN BLI-3"/>
    <property type="match status" value="1"/>
</dbReference>
<dbReference type="PATRIC" id="fig|1648404.4.peg.1737"/>
<evidence type="ECO:0000313" key="3">
    <source>
        <dbReference type="Proteomes" id="UP000059113"/>
    </source>
</evidence>
<protein>
    <submittedName>
        <fullName evidence="2">General stress protein</fullName>
    </submittedName>
</protein>
<dbReference type="OrthoDB" id="1432662at2"/>
<reference evidence="2 3" key="1">
    <citation type="journal article" date="2015" name="Int. J. Syst. Evol. Microbiol.">
        <title>Erythrobacter atlanticus sp. nov., a bacterium from ocean sediment able to degrade polycyclic aromatic hydrocarbons.</title>
        <authorList>
            <person name="Zhuang L."/>
            <person name="Liu Y."/>
            <person name="Wang L."/>
            <person name="Wang W."/>
            <person name="Shao Z."/>
        </authorList>
    </citation>
    <scope>NUCLEOTIDE SEQUENCE [LARGE SCALE GENOMIC DNA]</scope>
    <source>
        <strain evidence="3">s21-N3</strain>
    </source>
</reference>
<keyword evidence="3" id="KW-1185">Reference proteome</keyword>
<dbReference type="InterPro" id="IPR012349">
    <property type="entry name" value="Split_barrel_FMN-bd"/>
</dbReference>
<dbReference type="KEGG" id="ery:CP97_08345"/>
<dbReference type="RefSeq" id="WP_048885545.1">
    <property type="nucleotide sequence ID" value="NZ_CP011310.1"/>
</dbReference>
<dbReference type="InterPro" id="IPR052917">
    <property type="entry name" value="Stress-Dev_Protein"/>
</dbReference>
<dbReference type="SUPFAM" id="SSF50475">
    <property type="entry name" value="FMN-binding split barrel"/>
    <property type="match status" value="1"/>
</dbReference>
<sequence length="156" mass="17667">MSDLETLKKNFWKALNDSPFLFLQLDSTPDDAVVMTAQLDKDANSSIWFFVNRKSSVANGGPATATFASKGHEIFSRFSGTLTEETSRERLDKQWSHIVEAWFPGGKDDPDLLMLRMDLGRAEIWNSDLGFVENAKMLMGFDVREESKDEHVKTTL</sequence>
<evidence type="ECO:0000259" key="1">
    <source>
        <dbReference type="Pfam" id="PF16242"/>
    </source>
</evidence>
<dbReference type="Gene3D" id="2.30.110.10">
    <property type="entry name" value="Electron Transport, Fmn-binding Protein, Chain A"/>
    <property type="match status" value="1"/>
</dbReference>
<dbReference type="STRING" id="1648404.CP97_08345"/>
<feature type="domain" description="General stress protein FMN-binding split barrel" evidence="1">
    <location>
        <begin position="9"/>
        <end position="133"/>
    </location>
</feature>
<dbReference type="Proteomes" id="UP000059113">
    <property type="component" value="Chromosome"/>
</dbReference>
<name>A0A0H4VY15_9SPHN</name>
<reference evidence="3" key="2">
    <citation type="submission" date="2015-04" db="EMBL/GenBank/DDBJ databases">
        <title>The complete genome sequence of Erythrobacter sp. s21-N3.</title>
        <authorList>
            <person name="Zhuang L."/>
            <person name="Liu Y."/>
            <person name="Shao Z."/>
        </authorList>
    </citation>
    <scope>NUCLEOTIDE SEQUENCE [LARGE SCALE GENOMIC DNA]</scope>
    <source>
        <strain evidence="3">s21-N3</strain>
    </source>
</reference>
<dbReference type="Pfam" id="PF16242">
    <property type="entry name" value="Pyrid_ox_like"/>
    <property type="match status" value="1"/>
</dbReference>
<dbReference type="InterPro" id="IPR038725">
    <property type="entry name" value="YdaG_split_barrel_FMN-bd"/>
</dbReference>